<dbReference type="SUPFAM" id="SSF52788">
    <property type="entry name" value="Phosphotyrosine protein phosphatases I"/>
    <property type="match status" value="1"/>
</dbReference>
<dbReference type="RefSeq" id="WP_110020461.1">
    <property type="nucleotide sequence ID" value="NZ_QGTJ01000016.1"/>
</dbReference>
<accession>A0A317MPX2</accession>
<sequence>MNYPLRVLFVSRHNAARSQIAEALLRRIGGQDFMVASAGTECGVLDPLAQRVLADAGVDISGQLSKPIETYFGQEFDYVITLCDRSRENLPDFPGDWRHVHWDFPDPTEADSDPASRLTDMKHLLTELAIRLRGWVEMEHHRLAAAGLVAHDQRPAVV</sequence>
<evidence type="ECO:0000313" key="4">
    <source>
        <dbReference type="Proteomes" id="UP000246569"/>
    </source>
</evidence>
<dbReference type="SMART" id="SM00226">
    <property type="entry name" value="LMWPc"/>
    <property type="match status" value="1"/>
</dbReference>
<evidence type="ECO:0000259" key="2">
    <source>
        <dbReference type="SMART" id="SM00226"/>
    </source>
</evidence>
<dbReference type="PANTHER" id="PTHR43428">
    <property type="entry name" value="ARSENATE REDUCTASE"/>
    <property type="match status" value="1"/>
</dbReference>
<evidence type="ECO:0000313" key="3">
    <source>
        <dbReference type="EMBL" id="PWV58503.1"/>
    </source>
</evidence>
<dbReference type="Gene3D" id="3.40.50.2300">
    <property type="match status" value="1"/>
</dbReference>
<organism evidence="3 4">
    <name type="scientific">Plasticicumulans acidivorans</name>
    <dbReference type="NCBI Taxonomy" id="886464"/>
    <lineage>
        <taxon>Bacteria</taxon>
        <taxon>Pseudomonadati</taxon>
        <taxon>Pseudomonadota</taxon>
        <taxon>Gammaproteobacteria</taxon>
        <taxon>Candidatus Competibacteraceae</taxon>
        <taxon>Plasticicumulans</taxon>
    </lineage>
</organism>
<dbReference type="InterPro" id="IPR023485">
    <property type="entry name" value="Ptyr_pPase"/>
</dbReference>
<reference evidence="3 4" key="1">
    <citation type="submission" date="2018-05" db="EMBL/GenBank/DDBJ databases">
        <title>Genomic Encyclopedia of Type Strains, Phase IV (KMG-IV): sequencing the most valuable type-strain genomes for metagenomic binning, comparative biology and taxonomic classification.</title>
        <authorList>
            <person name="Goeker M."/>
        </authorList>
    </citation>
    <scope>NUCLEOTIDE SEQUENCE [LARGE SCALE GENOMIC DNA]</scope>
    <source>
        <strain evidence="3 4">DSM 23606</strain>
    </source>
</reference>
<comment type="caution">
    <text evidence="3">The sequence shown here is derived from an EMBL/GenBank/DDBJ whole genome shotgun (WGS) entry which is preliminary data.</text>
</comment>
<dbReference type="Proteomes" id="UP000246569">
    <property type="component" value="Unassembled WGS sequence"/>
</dbReference>
<dbReference type="EMBL" id="QGTJ01000016">
    <property type="protein sequence ID" value="PWV58503.1"/>
    <property type="molecule type" value="Genomic_DNA"/>
</dbReference>
<evidence type="ECO:0000256" key="1">
    <source>
        <dbReference type="ARBA" id="ARBA00022849"/>
    </source>
</evidence>
<keyword evidence="1" id="KW-0059">Arsenical resistance</keyword>
<gene>
    <name evidence="3" type="ORF">C7443_1169</name>
</gene>
<proteinExistence type="predicted"/>
<name>A0A317MPX2_9GAMM</name>
<dbReference type="CDD" id="cd16345">
    <property type="entry name" value="LMWP_ArsC"/>
    <property type="match status" value="1"/>
</dbReference>
<feature type="domain" description="Phosphotyrosine protein phosphatase I" evidence="2">
    <location>
        <begin position="5"/>
        <end position="138"/>
    </location>
</feature>
<dbReference type="AlphaFoldDB" id="A0A317MPX2"/>
<dbReference type="Pfam" id="PF01451">
    <property type="entry name" value="LMWPc"/>
    <property type="match status" value="1"/>
</dbReference>
<dbReference type="OrthoDB" id="9793058at2"/>
<dbReference type="PANTHER" id="PTHR43428:SF1">
    <property type="entry name" value="ARSENATE REDUCTASE"/>
    <property type="match status" value="1"/>
</dbReference>
<dbReference type="GO" id="GO:0046685">
    <property type="term" value="P:response to arsenic-containing substance"/>
    <property type="evidence" value="ECO:0007669"/>
    <property type="project" value="UniProtKB-KW"/>
</dbReference>
<dbReference type="InterPro" id="IPR036196">
    <property type="entry name" value="Ptyr_pPase_sf"/>
</dbReference>
<protein>
    <submittedName>
        <fullName evidence="3">Arsenate reductase</fullName>
    </submittedName>
</protein>
<keyword evidence="4" id="KW-1185">Reference proteome</keyword>